<proteinExistence type="predicted"/>
<gene>
    <name evidence="2" type="ORF">DERYTH_LOCUS20496</name>
</gene>
<dbReference type="Proteomes" id="UP000789405">
    <property type="component" value="Unassembled WGS sequence"/>
</dbReference>
<evidence type="ECO:0000313" key="3">
    <source>
        <dbReference type="Proteomes" id="UP000789405"/>
    </source>
</evidence>
<evidence type="ECO:0000256" key="1">
    <source>
        <dbReference type="SAM" id="MobiDB-lite"/>
    </source>
</evidence>
<name>A0A9N9JN42_9GLOM</name>
<feature type="compositionally biased region" description="Acidic residues" evidence="1">
    <location>
        <begin position="316"/>
        <end position="332"/>
    </location>
</feature>
<accession>A0A9N9JN42</accession>
<evidence type="ECO:0000313" key="2">
    <source>
        <dbReference type="EMBL" id="CAG8786405.1"/>
    </source>
</evidence>
<feature type="non-terminal residue" evidence="2">
    <location>
        <position position="1"/>
    </location>
</feature>
<dbReference type="EMBL" id="CAJVPY010024262">
    <property type="protein sequence ID" value="CAG8786405.1"/>
    <property type="molecule type" value="Genomic_DNA"/>
</dbReference>
<feature type="region of interest" description="Disordered" evidence="1">
    <location>
        <begin position="307"/>
        <end position="351"/>
    </location>
</feature>
<protein>
    <submittedName>
        <fullName evidence="2">7738_t:CDS:1</fullName>
    </submittedName>
</protein>
<reference evidence="2" key="1">
    <citation type="submission" date="2021-06" db="EMBL/GenBank/DDBJ databases">
        <authorList>
            <person name="Kallberg Y."/>
            <person name="Tangrot J."/>
            <person name="Rosling A."/>
        </authorList>
    </citation>
    <scope>NUCLEOTIDE SEQUENCE</scope>
    <source>
        <strain evidence="2">MA453B</strain>
    </source>
</reference>
<keyword evidence="3" id="KW-1185">Reference proteome</keyword>
<comment type="caution">
    <text evidence="2">The sequence shown here is derived from an EMBL/GenBank/DDBJ whole genome shotgun (WGS) entry which is preliminary data.</text>
</comment>
<sequence>LKIKELSEKSGLGDLYKSLLQPAKVTNARNRIIDLQHQDVHVVVKAIARALSKTSEDCNEILLSGIIDIGSLLAKRSQLLNELKKEKVWDLLDEPIALIQLPDGCEDFVNRCIGAFTKDKDIKTPKTNRSFFIGVKNLIMSIVKLWQHPSYQVDVPDINESTWGHKVLQPIVDFIENGKEPDLLVRCKATLERNGAQGPDKKFDIFGVYNDKISDMEILLGEISYGPKDETKKHTEGDRTKLSKGSKDSFDSILRNHPNPMFRMRKLITVEIPFRMGSQLIKFIKALYTFRKYVHETLDYIKEVNVDDNESKPEASENESDDVESDDVESEKEDITIPTFDTPVANKISKR</sequence>
<dbReference type="AlphaFoldDB" id="A0A9N9JN42"/>
<feature type="region of interest" description="Disordered" evidence="1">
    <location>
        <begin position="229"/>
        <end position="250"/>
    </location>
</feature>
<organism evidence="2 3">
    <name type="scientific">Dentiscutata erythropus</name>
    <dbReference type="NCBI Taxonomy" id="1348616"/>
    <lineage>
        <taxon>Eukaryota</taxon>
        <taxon>Fungi</taxon>
        <taxon>Fungi incertae sedis</taxon>
        <taxon>Mucoromycota</taxon>
        <taxon>Glomeromycotina</taxon>
        <taxon>Glomeromycetes</taxon>
        <taxon>Diversisporales</taxon>
        <taxon>Gigasporaceae</taxon>
        <taxon>Dentiscutata</taxon>
    </lineage>
</organism>
<feature type="non-terminal residue" evidence="2">
    <location>
        <position position="351"/>
    </location>
</feature>